<dbReference type="InterPro" id="IPR013087">
    <property type="entry name" value="Znf_C2H2_type"/>
</dbReference>
<name>A0AAV7XBX7_9NEOP</name>
<evidence type="ECO:0000256" key="7">
    <source>
        <dbReference type="ARBA" id="ARBA00023015"/>
    </source>
</evidence>
<feature type="domain" description="C2H2-type" evidence="14">
    <location>
        <begin position="171"/>
        <end position="199"/>
    </location>
</feature>
<evidence type="ECO:0000256" key="12">
    <source>
        <dbReference type="PROSITE-ProRule" id="PRU00042"/>
    </source>
</evidence>
<sequence length="244" mass="25141">MSASRAASTSSERTNAGTPGPAGSAASAGSSSGVTTPASAASSSGASAPLRPRLGGQGLGQGGQGPYAELVCDVCDETFSSPALWARHMQSSHTDEELAVHNRAVRPSQPLRTYGPRVPHHHPSRNYASNNNNSSSSSSATLKRCGMCSKAFLSKASLQIHRRTHTGERPFVCHRCGYGFSVKSNLVRHIRTLHNGDDLNGDPQDPQDPALQDGLDDPVGGGGGSGFDDEGCGDGDGDATNGTE</sequence>
<dbReference type="InterPro" id="IPR050527">
    <property type="entry name" value="Snail/Krueppel_Znf"/>
</dbReference>
<evidence type="ECO:0000256" key="6">
    <source>
        <dbReference type="ARBA" id="ARBA00022833"/>
    </source>
</evidence>
<evidence type="ECO:0000256" key="11">
    <source>
        <dbReference type="ARBA" id="ARBA00037948"/>
    </source>
</evidence>
<evidence type="ECO:0000256" key="9">
    <source>
        <dbReference type="ARBA" id="ARBA00023163"/>
    </source>
</evidence>
<dbReference type="EMBL" id="JAPTSV010000010">
    <property type="protein sequence ID" value="KAJ1523531.1"/>
    <property type="molecule type" value="Genomic_DNA"/>
</dbReference>
<evidence type="ECO:0000313" key="16">
    <source>
        <dbReference type="Proteomes" id="UP001075354"/>
    </source>
</evidence>
<organism evidence="15 16">
    <name type="scientific">Megalurothrips usitatus</name>
    <name type="common">bean blossom thrips</name>
    <dbReference type="NCBI Taxonomy" id="439358"/>
    <lineage>
        <taxon>Eukaryota</taxon>
        <taxon>Metazoa</taxon>
        <taxon>Ecdysozoa</taxon>
        <taxon>Arthropoda</taxon>
        <taxon>Hexapoda</taxon>
        <taxon>Insecta</taxon>
        <taxon>Pterygota</taxon>
        <taxon>Neoptera</taxon>
        <taxon>Paraneoptera</taxon>
        <taxon>Thysanoptera</taxon>
        <taxon>Terebrantia</taxon>
        <taxon>Thripoidea</taxon>
        <taxon>Thripidae</taxon>
        <taxon>Megalurothrips</taxon>
    </lineage>
</organism>
<comment type="similarity">
    <text evidence="2">Belongs to the krueppel C2H2-type zinc-finger protein family.</text>
</comment>
<protein>
    <recommendedName>
        <fullName evidence="14">C2H2-type domain-containing protein</fullName>
    </recommendedName>
</protein>
<evidence type="ECO:0000256" key="2">
    <source>
        <dbReference type="ARBA" id="ARBA00006991"/>
    </source>
</evidence>
<feature type="domain" description="C2H2-type" evidence="14">
    <location>
        <begin position="70"/>
        <end position="98"/>
    </location>
</feature>
<feature type="region of interest" description="Disordered" evidence="13">
    <location>
        <begin position="194"/>
        <end position="244"/>
    </location>
</feature>
<dbReference type="Proteomes" id="UP001075354">
    <property type="component" value="Chromosome 10"/>
</dbReference>
<dbReference type="Pfam" id="PF00096">
    <property type="entry name" value="zf-C2H2"/>
    <property type="match status" value="3"/>
</dbReference>
<keyword evidence="3" id="KW-0479">Metal-binding</keyword>
<keyword evidence="9" id="KW-0804">Transcription</keyword>
<dbReference type="GO" id="GO:0008270">
    <property type="term" value="F:zinc ion binding"/>
    <property type="evidence" value="ECO:0007669"/>
    <property type="project" value="UniProtKB-KW"/>
</dbReference>
<dbReference type="GO" id="GO:0005634">
    <property type="term" value="C:nucleus"/>
    <property type="evidence" value="ECO:0007669"/>
    <property type="project" value="UniProtKB-SubCell"/>
</dbReference>
<dbReference type="GO" id="GO:0000978">
    <property type="term" value="F:RNA polymerase II cis-regulatory region sequence-specific DNA binding"/>
    <property type="evidence" value="ECO:0007669"/>
    <property type="project" value="TreeGrafter"/>
</dbReference>
<dbReference type="PROSITE" id="PS50157">
    <property type="entry name" value="ZINC_FINGER_C2H2_2"/>
    <property type="match status" value="3"/>
</dbReference>
<feature type="compositionally biased region" description="Acidic residues" evidence="13">
    <location>
        <begin position="227"/>
        <end position="237"/>
    </location>
</feature>
<dbReference type="PROSITE" id="PS00028">
    <property type="entry name" value="ZINC_FINGER_C2H2_1"/>
    <property type="match status" value="3"/>
</dbReference>
<feature type="region of interest" description="Disordered" evidence="13">
    <location>
        <begin position="106"/>
        <end position="140"/>
    </location>
</feature>
<keyword evidence="6" id="KW-0862">Zinc</keyword>
<gene>
    <name evidence="15" type="ORF">ONE63_001380</name>
</gene>
<evidence type="ECO:0000256" key="4">
    <source>
        <dbReference type="ARBA" id="ARBA00022737"/>
    </source>
</evidence>
<dbReference type="SUPFAM" id="SSF57667">
    <property type="entry name" value="beta-beta-alpha zinc fingers"/>
    <property type="match status" value="1"/>
</dbReference>
<evidence type="ECO:0000256" key="13">
    <source>
        <dbReference type="SAM" id="MobiDB-lite"/>
    </source>
</evidence>
<dbReference type="Gene3D" id="3.30.160.60">
    <property type="entry name" value="Classic Zinc Finger"/>
    <property type="match status" value="2"/>
</dbReference>
<reference evidence="15" key="1">
    <citation type="submission" date="2022-12" db="EMBL/GenBank/DDBJ databases">
        <title>Chromosome-level genome assembly of the bean flower thrips Megalurothrips usitatus.</title>
        <authorList>
            <person name="Ma L."/>
            <person name="Liu Q."/>
            <person name="Li H."/>
            <person name="Cai W."/>
        </authorList>
    </citation>
    <scope>NUCLEOTIDE SEQUENCE</scope>
    <source>
        <strain evidence="15">Cailab_2022a</strain>
    </source>
</reference>
<keyword evidence="8" id="KW-0238">DNA-binding</keyword>
<dbReference type="InterPro" id="IPR036236">
    <property type="entry name" value="Znf_C2H2_sf"/>
</dbReference>
<comment type="subcellular location">
    <subcellularLocation>
        <location evidence="1">Nucleus</location>
    </subcellularLocation>
</comment>
<comment type="similarity">
    <text evidence="11">Belongs to the snail C2H2-type zinc-finger protein family.</text>
</comment>
<dbReference type="FunFam" id="3.30.160.60:FF:000660">
    <property type="entry name" value="zinc finger protein 64 isoform X1"/>
    <property type="match status" value="1"/>
</dbReference>
<dbReference type="PANTHER" id="PTHR24388:SF54">
    <property type="entry name" value="PROTEIN ESCARGOT"/>
    <property type="match status" value="1"/>
</dbReference>
<evidence type="ECO:0000256" key="3">
    <source>
        <dbReference type="ARBA" id="ARBA00022723"/>
    </source>
</evidence>
<evidence type="ECO:0000256" key="10">
    <source>
        <dbReference type="ARBA" id="ARBA00023242"/>
    </source>
</evidence>
<keyword evidence="7" id="KW-0805">Transcription regulation</keyword>
<keyword evidence="16" id="KW-1185">Reference proteome</keyword>
<feature type="compositionally biased region" description="Low complexity" evidence="13">
    <location>
        <begin position="201"/>
        <end position="213"/>
    </location>
</feature>
<keyword evidence="4" id="KW-0677">Repeat</keyword>
<evidence type="ECO:0000256" key="8">
    <source>
        <dbReference type="ARBA" id="ARBA00023125"/>
    </source>
</evidence>
<keyword evidence="10" id="KW-0539">Nucleus</keyword>
<feature type="domain" description="C2H2-type" evidence="14">
    <location>
        <begin position="143"/>
        <end position="170"/>
    </location>
</feature>
<evidence type="ECO:0000256" key="5">
    <source>
        <dbReference type="ARBA" id="ARBA00022771"/>
    </source>
</evidence>
<dbReference type="GO" id="GO:0000981">
    <property type="term" value="F:DNA-binding transcription factor activity, RNA polymerase II-specific"/>
    <property type="evidence" value="ECO:0007669"/>
    <property type="project" value="TreeGrafter"/>
</dbReference>
<dbReference type="PANTHER" id="PTHR24388">
    <property type="entry name" value="ZINC FINGER PROTEIN"/>
    <property type="match status" value="1"/>
</dbReference>
<feature type="compositionally biased region" description="Low complexity" evidence="13">
    <location>
        <begin position="1"/>
        <end position="54"/>
    </location>
</feature>
<keyword evidence="5 12" id="KW-0863">Zinc-finger</keyword>
<evidence type="ECO:0000313" key="15">
    <source>
        <dbReference type="EMBL" id="KAJ1523531.1"/>
    </source>
</evidence>
<accession>A0AAV7XBX7</accession>
<evidence type="ECO:0000256" key="1">
    <source>
        <dbReference type="ARBA" id="ARBA00004123"/>
    </source>
</evidence>
<evidence type="ECO:0000259" key="14">
    <source>
        <dbReference type="PROSITE" id="PS50157"/>
    </source>
</evidence>
<proteinExistence type="inferred from homology"/>
<comment type="caution">
    <text evidence="15">The sequence shown here is derived from an EMBL/GenBank/DDBJ whole genome shotgun (WGS) entry which is preliminary data.</text>
</comment>
<feature type="region of interest" description="Disordered" evidence="13">
    <location>
        <begin position="1"/>
        <end position="63"/>
    </location>
</feature>
<dbReference type="SMART" id="SM00355">
    <property type="entry name" value="ZnF_C2H2"/>
    <property type="match status" value="3"/>
</dbReference>
<dbReference type="AlphaFoldDB" id="A0AAV7XBX7"/>
<feature type="compositionally biased region" description="Low complexity" evidence="13">
    <location>
        <begin position="129"/>
        <end position="139"/>
    </location>
</feature>